<dbReference type="Proteomes" id="UP000790709">
    <property type="component" value="Unassembled WGS sequence"/>
</dbReference>
<proteinExistence type="predicted"/>
<evidence type="ECO:0000313" key="2">
    <source>
        <dbReference type="Proteomes" id="UP000790709"/>
    </source>
</evidence>
<protein>
    <submittedName>
        <fullName evidence="1">Uncharacterized protein</fullName>
    </submittedName>
</protein>
<dbReference type="EMBL" id="MU266646">
    <property type="protein sequence ID" value="KAH7919596.1"/>
    <property type="molecule type" value="Genomic_DNA"/>
</dbReference>
<evidence type="ECO:0000313" key="1">
    <source>
        <dbReference type="EMBL" id="KAH7919596.1"/>
    </source>
</evidence>
<organism evidence="1 2">
    <name type="scientific">Leucogyrophana mollusca</name>
    <dbReference type="NCBI Taxonomy" id="85980"/>
    <lineage>
        <taxon>Eukaryota</taxon>
        <taxon>Fungi</taxon>
        <taxon>Dikarya</taxon>
        <taxon>Basidiomycota</taxon>
        <taxon>Agaricomycotina</taxon>
        <taxon>Agaricomycetes</taxon>
        <taxon>Agaricomycetidae</taxon>
        <taxon>Boletales</taxon>
        <taxon>Boletales incertae sedis</taxon>
        <taxon>Leucogyrophana</taxon>
    </lineage>
</organism>
<reference evidence="1" key="1">
    <citation type="journal article" date="2021" name="New Phytol.">
        <title>Evolutionary innovations through gain and loss of genes in the ectomycorrhizal Boletales.</title>
        <authorList>
            <person name="Wu G."/>
            <person name="Miyauchi S."/>
            <person name="Morin E."/>
            <person name="Kuo A."/>
            <person name="Drula E."/>
            <person name="Varga T."/>
            <person name="Kohler A."/>
            <person name="Feng B."/>
            <person name="Cao Y."/>
            <person name="Lipzen A."/>
            <person name="Daum C."/>
            <person name="Hundley H."/>
            <person name="Pangilinan J."/>
            <person name="Johnson J."/>
            <person name="Barry K."/>
            <person name="LaButti K."/>
            <person name="Ng V."/>
            <person name="Ahrendt S."/>
            <person name="Min B."/>
            <person name="Choi I.G."/>
            <person name="Park H."/>
            <person name="Plett J.M."/>
            <person name="Magnuson J."/>
            <person name="Spatafora J.W."/>
            <person name="Nagy L.G."/>
            <person name="Henrissat B."/>
            <person name="Grigoriev I.V."/>
            <person name="Yang Z.L."/>
            <person name="Xu J."/>
            <person name="Martin F.M."/>
        </authorList>
    </citation>
    <scope>NUCLEOTIDE SEQUENCE</scope>
    <source>
        <strain evidence="1">KUC20120723A-06</strain>
    </source>
</reference>
<comment type="caution">
    <text evidence="1">The sequence shown here is derived from an EMBL/GenBank/DDBJ whole genome shotgun (WGS) entry which is preliminary data.</text>
</comment>
<keyword evidence="2" id="KW-1185">Reference proteome</keyword>
<accession>A0ACB8B197</accession>
<gene>
    <name evidence="1" type="ORF">BV22DRAFT_1099237</name>
</gene>
<sequence>MSEFRFSTTLVKKLTDDELDAVLKVTLDAYRSSTAVRVMTGGNYALRDPLFRSMTRACLLAGETYIATSDATGEIIGAALWFPPGKELWGDDEQRSGSGFNAFIGSLPDDLKNWWVNTYGSALTPYLKEIYRPETTQSSWYLNNIVVDPNHQRKGVATEFFNVVRKKANPDALIALCTDNEVNVTIYERIGFTVRGHTSVPSPFGEIPVWPFSMRAPS</sequence>
<name>A0ACB8B197_9AGAM</name>